<gene>
    <name evidence="1" type="ORF">HPB52_001961</name>
</gene>
<dbReference type="EMBL" id="JABSTV010001250">
    <property type="protein sequence ID" value="KAH7955630.1"/>
    <property type="molecule type" value="Genomic_DNA"/>
</dbReference>
<name>A0A9D4PTN4_RHISA</name>
<dbReference type="Proteomes" id="UP000821837">
    <property type="component" value="Unassembled WGS sequence"/>
</dbReference>
<sequence length="100" mass="11214">MRKPEHSSTGQWTAEEIVWRRLQTGTLISNFINFQVDQGDALPNVVSPRPTGCHILRHCLTSHDRSGPQNLRNQPPYAAVWLPTARYSTATVVDSAILHP</sequence>
<comment type="caution">
    <text evidence="1">The sequence shown here is derived from an EMBL/GenBank/DDBJ whole genome shotgun (WGS) entry which is preliminary data.</text>
</comment>
<dbReference type="AlphaFoldDB" id="A0A9D4PTN4"/>
<evidence type="ECO:0000313" key="2">
    <source>
        <dbReference type="Proteomes" id="UP000821837"/>
    </source>
</evidence>
<reference evidence="1" key="1">
    <citation type="journal article" date="2020" name="Cell">
        <title>Large-Scale Comparative Analyses of Tick Genomes Elucidate Their Genetic Diversity and Vector Capacities.</title>
        <authorList>
            <consortium name="Tick Genome and Microbiome Consortium (TIGMIC)"/>
            <person name="Jia N."/>
            <person name="Wang J."/>
            <person name="Shi W."/>
            <person name="Du L."/>
            <person name="Sun Y."/>
            <person name="Zhan W."/>
            <person name="Jiang J.F."/>
            <person name="Wang Q."/>
            <person name="Zhang B."/>
            <person name="Ji P."/>
            <person name="Bell-Sakyi L."/>
            <person name="Cui X.M."/>
            <person name="Yuan T.T."/>
            <person name="Jiang B.G."/>
            <person name="Yang W.F."/>
            <person name="Lam T.T."/>
            <person name="Chang Q.C."/>
            <person name="Ding S.J."/>
            <person name="Wang X.J."/>
            <person name="Zhu J.G."/>
            <person name="Ruan X.D."/>
            <person name="Zhao L."/>
            <person name="Wei J.T."/>
            <person name="Ye R.Z."/>
            <person name="Que T.C."/>
            <person name="Du C.H."/>
            <person name="Zhou Y.H."/>
            <person name="Cheng J.X."/>
            <person name="Dai P.F."/>
            <person name="Guo W.B."/>
            <person name="Han X.H."/>
            <person name="Huang E.J."/>
            <person name="Li L.F."/>
            <person name="Wei W."/>
            <person name="Gao Y.C."/>
            <person name="Liu J.Z."/>
            <person name="Shao H.Z."/>
            <person name="Wang X."/>
            <person name="Wang C.C."/>
            <person name="Yang T.C."/>
            <person name="Huo Q.B."/>
            <person name="Li W."/>
            <person name="Chen H.Y."/>
            <person name="Chen S.E."/>
            <person name="Zhou L.G."/>
            <person name="Ni X.B."/>
            <person name="Tian J.H."/>
            <person name="Sheng Y."/>
            <person name="Liu T."/>
            <person name="Pan Y.S."/>
            <person name="Xia L.Y."/>
            <person name="Li J."/>
            <person name="Zhao F."/>
            <person name="Cao W.C."/>
        </authorList>
    </citation>
    <scope>NUCLEOTIDE SEQUENCE</scope>
    <source>
        <strain evidence="1">Rsan-2018</strain>
    </source>
</reference>
<organism evidence="1 2">
    <name type="scientific">Rhipicephalus sanguineus</name>
    <name type="common">Brown dog tick</name>
    <name type="synonym">Ixodes sanguineus</name>
    <dbReference type="NCBI Taxonomy" id="34632"/>
    <lineage>
        <taxon>Eukaryota</taxon>
        <taxon>Metazoa</taxon>
        <taxon>Ecdysozoa</taxon>
        <taxon>Arthropoda</taxon>
        <taxon>Chelicerata</taxon>
        <taxon>Arachnida</taxon>
        <taxon>Acari</taxon>
        <taxon>Parasitiformes</taxon>
        <taxon>Ixodida</taxon>
        <taxon>Ixodoidea</taxon>
        <taxon>Ixodidae</taxon>
        <taxon>Rhipicephalinae</taxon>
        <taxon>Rhipicephalus</taxon>
        <taxon>Rhipicephalus</taxon>
    </lineage>
</organism>
<reference evidence="1" key="2">
    <citation type="submission" date="2021-09" db="EMBL/GenBank/DDBJ databases">
        <authorList>
            <person name="Jia N."/>
            <person name="Wang J."/>
            <person name="Shi W."/>
            <person name="Du L."/>
            <person name="Sun Y."/>
            <person name="Zhan W."/>
            <person name="Jiang J."/>
            <person name="Wang Q."/>
            <person name="Zhang B."/>
            <person name="Ji P."/>
            <person name="Sakyi L.B."/>
            <person name="Cui X."/>
            <person name="Yuan T."/>
            <person name="Jiang B."/>
            <person name="Yang W."/>
            <person name="Lam T.T.-Y."/>
            <person name="Chang Q."/>
            <person name="Ding S."/>
            <person name="Wang X."/>
            <person name="Zhu J."/>
            <person name="Ruan X."/>
            <person name="Zhao L."/>
            <person name="Wei J."/>
            <person name="Que T."/>
            <person name="Du C."/>
            <person name="Cheng J."/>
            <person name="Dai P."/>
            <person name="Han X."/>
            <person name="Huang E."/>
            <person name="Gao Y."/>
            <person name="Liu J."/>
            <person name="Shao H."/>
            <person name="Ye R."/>
            <person name="Li L."/>
            <person name="Wei W."/>
            <person name="Wang X."/>
            <person name="Wang C."/>
            <person name="Huo Q."/>
            <person name="Li W."/>
            <person name="Guo W."/>
            <person name="Chen H."/>
            <person name="Chen S."/>
            <person name="Zhou L."/>
            <person name="Zhou L."/>
            <person name="Ni X."/>
            <person name="Tian J."/>
            <person name="Zhou Y."/>
            <person name="Sheng Y."/>
            <person name="Liu T."/>
            <person name="Pan Y."/>
            <person name="Xia L."/>
            <person name="Li J."/>
            <person name="Zhao F."/>
            <person name="Cao W."/>
        </authorList>
    </citation>
    <scope>NUCLEOTIDE SEQUENCE</scope>
    <source>
        <strain evidence="1">Rsan-2018</strain>
        <tissue evidence="1">Larvae</tissue>
    </source>
</reference>
<proteinExistence type="predicted"/>
<evidence type="ECO:0000313" key="1">
    <source>
        <dbReference type="EMBL" id="KAH7955630.1"/>
    </source>
</evidence>
<protein>
    <submittedName>
        <fullName evidence="1">Uncharacterized protein</fullName>
    </submittedName>
</protein>
<keyword evidence="2" id="KW-1185">Reference proteome</keyword>
<accession>A0A9D4PTN4</accession>